<dbReference type="KEGG" id="hsr:HSBAA_40790"/>
<dbReference type="Pfam" id="PF13193">
    <property type="entry name" value="AMP-binding_C"/>
    <property type="match status" value="1"/>
</dbReference>
<dbReference type="EMBL" id="AP019514">
    <property type="protein sequence ID" value="BBI62773.1"/>
    <property type="molecule type" value="Genomic_DNA"/>
</dbReference>
<comment type="similarity">
    <text evidence="1">Belongs to the ATP-dependent AMP-binding enzyme family.</text>
</comment>
<organism evidence="6 7">
    <name type="scientific">Vreelandella sulfidaeris</name>
    <dbReference type="NCBI Taxonomy" id="115553"/>
    <lineage>
        <taxon>Bacteria</taxon>
        <taxon>Pseudomonadati</taxon>
        <taxon>Pseudomonadota</taxon>
        <taxon>Gammaproteobacteria</taxon>
        <taxon>Oceanospirillales</taxon>
        <taxon>Halomonadaceae</taxon>
        <taxon>Vreelandella</taxon>
    </lineage>
</organism>
<evidence type="ECO:0000313" key="6">
    <source>
        <dbReference type="EMBL" id="BBI62773.1"/>
    </source>
</evidence>
<dbReference type="GO" id="GO:0006631">
    <property type="term" value="P:fatty acid metabolic process"/>
    <property type="evidence" value="ECO:0007669"/>
    <property type="project" value="UniProtKB-KW"/>
</dbReference>
<sequence>MIGRPDEKWIEAITAVVVVKEGQSVSEEELIQHAKTLMAPYKVPKHIIFTDALPKSTAGKILKRHLRQDLKE</sequence>
<accession>A0A455UBW2</accession>
<reference evidence="6 7" key="1">
    <citation type="journal article" date="2019" name="Microbiol. Resour. Announc.">
        <title>Complete Genome Sequence of Halomonas sulfidaeris Strain Esulfide1 Isolated from a Metal Sulfide Rock at a Depth of 2,200 Meters, Obtained Using Nanopore Sequencing.</title>
        <authorList>
            <person name="Saito M."/>
            <person name="Nishigata A."/>
            <person name="Galipon J."/>
            <person name="Arakawa K."/>
        </authorList>
    </citation>
    <scope>NUCLEOTIDE SEQUENCE [LARGE SCALE GENOMIC DNA]</scope>
    <source>
        <strain evidence="6 7">ATCC BAA-803</strain>
    </source>
</reference>
<protein>
    <recommendedName>
        <fullName evidence="5">AMP-binding enzyme C-terminal domain-containing protein</fullName>
    </recommendedName>
</protein>
<evidence type="ECO:0000256" key="1">
    <source>
        <dbReference type="ARBA" id="ARBA00006432"/>
    </source>
</evidence>
<feature type="domain" description="AMP-binding enzyme C-terminal" evidence="5">
    <location>
        <begin position="2"/>
        <end position="60"/>
    </location>
</feature>
<keyword evidence="3" id="KW-0276">Fatty acid metabolism</keyword>
<dbReference type="Proteomes" id="UP000320231">
    <property type="component" value="Chromosome"/>
</dbReference>
<dbReference type="Gene3D" id="3.30.300.30">
    <property type="match status" value="1"/>
</dbReference>
<evidence type="ECO:0000259" key="5">
    <source>
        <dbReference type="Pfam" id="PF13193"/>
    </source>
</evidence>
<evidence type="ECO:0000256" key="2">
    <source>
        <dbReference type="ARBA" id="ARBA00022598"/>
    </source>
</evidence>
<keyword evidence="2" id="KW-0436">Ligase</keyword>
<dbReference type="PANTHER" id="PTHR43859:SF4">
    <property type="entry name" value="BUTANOATE--COA LIGASE AAE1-RELATED"/>
    <property type="match status" value="1"/>
</dbReference>
<dbReference type="SUPFAM" id="SSF56801">
    <property type="entry name" value="Acetyl-CoA synthetase-like"/>
    <property type="match status" value="1"/>
</dbReference>
<name>A0A455UBW2_9GAMM</name>
<proteinExistence type="inferred from homology"/>
<evidence type="ECO:0000256" key="4">
    <source>
        <dbReference type="ARBA" id="ARBA00023098"/>
    </source>
</evidence>
<dbReference type="GO" id="GO:0016874">
    <property type="term" value="F:ligase activity"/>
    <property type="evidence" value="ECO:0007669"/>
    <property type="project" value="UniProtKB-KW"/>
</dbReference>
<dbReference type="InterPro" id="IPR025110">
    <property type="entry name" value="AMP-bd_C"/>
</dbReference>
<dbReference type="AlphaFoldDB" id="A0A455UBW2"/>
<keyword evidence="4" id="KW-0443">Lipid metabolism</keyword>
<gene>
    <name evidence="6" type="ORF">HSBAA_40790</name>
</gene>
<evidence type="ECO:0000313" key="7">
    <source>
        <dbReference type="Proteomes" id="UP000320231"/>
    </source>
</evidence>
<dbReference type="InterPro" id="IPR045851">
    <property type="entry name" value="AMP-bd_C_sf"/>
</dbReference>
<evidence type="ECO:0000256" key="3">
    <source>
        <dbReference type="ARBA" id="ARBA00022832"/>
    </source>
</evidence>
<dbReference type="PANTHER" id="PTHR43859">
    <property type="entry name" value="ACYL-ACTIVATING ENZYME"/>
    <property type="match status" value="1"/>
</dbReference>